<organism evidence="1 2">
    <name type="scientific">Desulfurella multipotens</name>
    <dbReference type="NCBI Taxonomy" id="79269"/>
    <lineage>
        <taxon>Bacteria</taxon>
        <taxon>Pseudomonadati</taxon>
        <taxon>Campylobacterota</taxon>
        <taxon>Desulfurellia</taxon>
        <taxon>Desulfurellales</taxon>
        <taxon>Desulfurellaceae</taxon>
        <taxon>Desulfurella</taxon>
    </lineage>
</organism>
<dbReference type="RefSeq" id="WP_143338727.1">
    <property type="nucleotide sequence ID" value="NZ_FMYU01000015.1"/>
</dbReference>
<sequence length="75" mass="8953">MAYTLIRHLEHRVRLQYKKLLLQQIRKTLLSVQASILHDKKTNKRYVLPSNVPLDAEKIYKLMDVSLKTSVYRIM</sequence>
<evidence type="ECO:0000313" key="1">
    <source>
        <dbReference type="EMBL" id="SDD00574.1"/>
    </source>
</evidence>
<proteinExistence type="predicted"/>
<keyword evidence="2" id="KW-1185">Reference proteome</keyword>
<accession>A0A1G6R8F9</accession>
<reference evidence="2" key="1">
    <citation type="submission" date="2016-10" db="EMBL/GenBank/DDBJ databases">
        <authorList>
            <person name="Varghese N."/>
            <person name="Submissions S."/>
        </authorList>
    </citation>
    <scope>NUCLEOTIDE SEQUENCE [LARGE SCALE GENOMIC DNA]</scope>
    <source>
        <strain evidence="2">DSM 8415</strain>
    </source>
</reference>
<name>A0A1G6R8F9_9BACT</name>
<dbReference type="AlphaFoldDB" id="A0A1G6R8F9"/>
<dbReference type="EMBL" id="FMYU01000015">
    <property type="protein sequence ID" value="SDD00574.1"/>
    <property type="molecule type" value="Genomic_DNA"/>
</dbReference>
<evidence type="ECO:0000313" key="2">
    <source>
        <dbReference type="Proteomes" id="UP000199411"/>
    </source>
</evidence>
<dbReference type="Proteomes" id="UP000199411">
    <property type="component" value="Unassembled WGS sequence"/>
</dbReference>
<protein>
    <submittedName>
        <fullName evidence="1">Uncharacterized protein</fullName>
    </submittedName>
</protein>
<gene>
    <name evidence="1" type="ORF">SAMN05660835_01744</name>
</gene>